<evidence type="ECO:0000313" key="2">
    <source>
        <dbReference type="Proteomes" id="UP000800235"/>
    </source>
</evidence>
<reference evidence="1" key="1">
    <citation type="journal article" date="2020" name="Stud. Mycol.">
        <title>101 Dothideomycetes genomes: a test case for predicting lifestyles and emergence of pathogens.</title>
        <authorList>
            <person name="Haridas S."/>
            <person name="Albert R."/>
            <person name="Binder M."/>
            <person name="Bloem J."/>
            <person name="Labutti K."/>
            <person name="Salamov A."/>
            <person name="Andreopoulos B."/>
            <person name="Baker S."/>
            <person name="Barry K."/>
            <person name="Bills G."/>
            <person name="Bluhm B."/>
            <person name="Cannon C."/>
            <person name="Castanera R."/>
            <person name="Culley D."/>
            <person name="Daum C."/>
            <person name="Ezra D."/>
            <person name="Gonzalez J."/>
            <person name="Henrissat B."/>
            <person name="Kuo A."/>
            <person name="Liang C."/>
            <person name="Lipzen A."/>
            <person name="Lutzoni F."/>
            <person name="Magnuson J."/>
            <person name="Mondo S."/>
            <person name="Nolan M."/>
            <person name="Ohm R."/>
            <person name="Pangilinan J."/>
            <person name="Park H.-J."/>
            <person name="Ramirez L."/>
            <person name="Alfaro M."/>
            <person name="Sun H."/>
            <person name="Tritt A."/>
            <person name="Yoshinaga Y."/>
            <person name="Zwiers L.-H."/>
            <person name="Turgeon B."/>
            <person name="Goodwin S."/>
            <person name="Spatafora J."/>
            <person name="Crous P."/>
            <person name="Grigoriev I."/>
        </authorList>
    </citation>
    <scope>NUCLEOTIDE SEQUENCE</scope>
    <source>
        <strain evidence="1">CBS 130266</strain>
    </source>
</reference>
<keyword evidence="2" id="KW-1185">Reference proteome</keyword>
<protein>
    <submittedName>
        <fullName evidence="1">Uncharacterized protein</fullName>
    </submittedName>
</protein>
<dbReference type="GO" id="GO:0032981">
    <property type="term" value="P:mitochondrial respiratory chain complex I assembly"/>
    <property type="evidence" value="ECO:0007669"/>
    <property type="project" value="InterPro"/>
</dbReference>
<accession>A0A9P4P1X3</accession>
<dbReference type="GO" id="GO:0005739">
    <property type="term" value="C:mitochondrion"/>
    <property type="evidence" value="ECO:0007669"/>
    <property type="project" value="InterPro"/>
</dbReference>
<dbReference type="InterPro" id="IPR034595">
    <property type="entry name" value="NDUFAF8"/>
</dbReference>
<dbReference type="EMBL" id="MU007012">
    <property type="protein sequence ID" value="KAF2435747.1"/>
    <property type="molecule type" value="Genomic_DNA"/>
</dbReference>
<gene>
    <name evidence="1" type="ORF">EJ08DRAFT_603766</name>
</gene>
<dbReference type="Proteomes" id="UP000800235">
    <property type="component" value="Unassembled WGS sequence"/>
</dbReference>
<name>A0A9P4P1X3_9PEZI</name>
<evidence type="ECO:0000313" key="1">
    <source>
        <dbReference type="EMBL" id="KAF2435747.1"/>
    </source>
</evidence>
<dbReference type="AlphaFoldDB" id="A0A9P4P1X3"/>
<comment type="caution">
    <text evidence="1">The sequence shown here is derived from an EMBL/GenBank/DDBJ whole genome shotgun (WGS) entry which is preliminary data.</text>
</comment>
<sequence length="59" mass="6732">MGTKVRPIEKFASAVGKCSVESAVYGKCIVADYNNVRKDKCLTEFLKFKDCYMAAYRKR</sequence>
<dbReference type="PANTHER" id="PTHR34561:SF1">
    <property type="entry name" value="NADH DEHYDROGENASE [UBIQUINONE] 1 ALPHA SUBCOMPLEX ASSEMBLY FACTOR 8"/>
    <property type="match status" value="1"/>
</dbReference>
<proteinExistence type="predicted"/>
<organism evidence="1 2">
    <name type="scientific">Tothia fuscella</name>
    <dbReference type="NCBI Taxonomy" id="1048955"/>
    <lineage>
        <taxon>Eukaryota</taxon>
        <taxon>Fungi</taxon>
        <taxon>Dikarya</taxon>
        <taxon>Ascomycota</taxon>
        <taxon>Pezizomycotina</taxon>
        <taxon>Dothideomycetes</taxon>
        <taxon>Pleosporomycetidae</taxon>
        <taxon>Venturiales</taxon>
        <taxon>Cylindrosympodiaceae</taxon>
        <taxon>Tothia</taxon>
    </lineage>
</organism>
<dbReference type="PANTHER" id="PTHR34561">
    <property type="entry name" value="NADH DEHYDROGENASE [UBIQUINONE] 1 ALPHA SUBCOMPLEX ASSEMBLY FACTOR 8"/>
    <property type="match status" value="1"/>
</dbReference>
<dbReference type="OrthoDB" id="3821113at2759"/>